<protein>
    <recommendedName>
        <fullName evidence="2">NurA domain-containing protein</fullName>
    </recommendedName>
</protein>
<evidence type="ECO:0008006" key="2">
    <source>
        <dbReference type="Google" id="ProtNLM"/>
    </source>
</evidence>
<dbReference type="RefSeq" id="WP_350245137.1">
    <property type="nucleotide sequence ID" value="NZ_CP158299.1"/>
</dbReference>
<dbReference type="KEGG" id="dsc:ABOD76_12195"/>
<gene>
    <name evidence="1" type="ORF">ABOD76_12195</name>
</gene>
<organism evidence="1">
    <name type="scientific">Deinococcus sonorensis KR-87</name>
    <dbReference type="NCBI Taxonomy" id="694439"/>
    <lineage>
        <taxon>Bacteria</taxon>
        <taxon>Thermotogati</taxon>
        <taxon>Deinococcota</taxon>
        <taxon>Deinococci</taxon>
        <taxon>Deinococcales</taxon>
        <taxon>Deinococcaceae</taxon>
        <taxon>Deinococcus</taxon>
    </lineage>
</organism>
<reference evidence="1" key="1">
    <citation type="submission" date="2024-06" db="EMBL/GenBank/DDBJ databases">
        <title>Draft Genome Sequence of Deinococcus sonorensis Type Strain KR-87, a Biofilm Producing Representative of the Genus Deinococcus.</title>
        <authorList>
            <person name="Boren L.S."/>
            <person name="Grosso R.A."/>
            <person name="Hugenberg-Cox A.N."/>
            <person name="Hill J.T.E."/>
            <person name="Albert C.M."/>
            <person name="Tuohy J.M."/>
        </authorList>
    </citation>
    <scope>NUCLEOTIDE SEQUENCE</scope>
    <source>
        <strain evidence="1">KR-87</strain>
    </source>
</reference>
<dbReference type="AlphaFoldDB" id="A0AAU7UG01"/>
<accession>A0AAU7UG01</accession>
<proteinExistence type="predicted"/>
<name>A0AAU7UG01_9DEIO</name>
<sequence>MRSGLSHSPAFQTQLQDVARKMQAWETQALIGEDAARSIAGRLQFFEHTPATGPLTFAGIDGSGDYPMLTYADVFVYLTTAHATTYMTHPTPGQGLKEQRAWAALVNIAWLPGAYEVTRQETLAAFEAMTGESIQATIEGSDYRSLKSMYARMPTQEIIDRLVIPQASESGNHAIQLQTVGELGAALRMLRTAAPDYLLYDSTLALPMSTSGANSLFFEHLKRRVCVVAREKGTAFVAVSKAPGLPGVDDVERLALGQARDEGQPDASSVEHWYLRLPIPGEDDWVFPPADGRAVPPPGAVSYLVRFHRNATVLRVDLDWGYWDSHLKAETEAETRERERTLFQHLDYAGHDQRSYGYPYPMKAAHDHASLSANERYTLRTQLIDAAVTAGMNRKLFRDDNILKGHR</sequence>
<dbReference type="EMBL" id="CP158299">
    <property type="protein sequence ID" value="XBV87030.1"/>
    <property type="molecule type" value="Genomic_DNA"/>
</dbReference>
<evidence type="ECO:0000313" key="1">
    <source>
        <dbReference type="EMBL" id="XBV87030.1"/>
    </source>
</evidence>